<reference evidence="1" key="1">
    <citation type="submission" date="2017-07" db="EMBL/GenBank/DDBJ databases">
        <title>Taro Niue Genome Assembly and Annotation.</title>
        <authorList>
            <person name="Atibalentja N."/>
            <person name="Keating K."/>
            <person name="Fields C.J."/>
        </authorList>
    </citation>
    <scope>NUCLEOTIDE SEQUENCE</scope>
    <source>
        <strain evidence="1">Niue_2</strain>
        <tissue evidence="1">Leaf</tissue>
    </source>
</reference>
<organism evidence="1 2">
    <name type="scientific">Colocasia esculenta</name>
    <name type="common">Wild taro</name>
    <name type="synonym">Arum esculentum</name>
    <dbReference type="NCBI Taxonomy" id="4460"/>
    <lineage>
        <taxon>Eukaryota</taxon>
        <taxon>Viridiplantae</taxon>
        <taxon>Streptophyta</taxon>
        <taxon>Embryophyta</taxon>
        <taxon>Tracheophyta</taxon>
        <taxon>Spermatophyta</taxon>
        <taxon>Magnoliopsida</taxon>
        <taxon>Liliopsida</taxon>
        <taxon>Araceae</taxon>
        <taxon>Aroideae</taxon>
        <taxon>Colocasieae</taxon>
        <taxon>Colocasia</taxon>
    </lineage>
</organism>
<dbReference type="AlphaFoldDB" id="A0A843VWK9"/>
<evidence type="ECO:0000313" key="2">
    <source>
        <dbReference type="Proteomes" id="UP000652761"/>
    </source>
</evidence>
<evidence type="ECO:0000313" key="1">
    <source>
        <dbReference type="EMBL" id="MQM01752.1"/>
    </source>
</evidence>
<sequence>MASIKLRLPYQKLQKPPPELDGGFAAEEEDLQRRGSRAAGGGDRRRWQLRLGGRRGRRWWRRPRVRILPLRRLLGRRARLVRASLGRVVRRFREGRSHLGEIFAGNYLFVQVTPAPVRPCLGEKPPQAVGRGLAPPPSWYCLPGVA</sequence>
<dbReference type="Proteomes" id="UP000652761">
    <property type="component" value="Unassembled WGS sequence"/>
</dbReference>
<dbReference type="PANTHER" id="PTHR36795">
    <property type="entry name" value="OS01G0938400 PROTEIN"/>
    <property type="match status" value="1"/>
</dbReference>
<keyword evidence="2" id="KW-1185">Reference proteome</keyword>
<dbReference type="OrthoDB" id="1932414at2759"/>
<gene>
    <name evidence="1" type="ORF">Taro_034501</name>
</gene>
<protein>
    <submittedName>
        <fullName evidence="1">Uncharacterized protein</fullName>
    </submittedName>
</protein>
<name>A0A843VWK9_COLES</name>
<comment type="caution">
    <text evidence="1">The sequence shown here is derived from an EMBL/GenBank/DDBJ whole genome shotgun (WGS) entry which is preliminary data.</text>
</comment>
<accession>A0A843VWK9</accession>
<dbReference type="EMBL" id="NMUH01002726">
    <property type="protein sequence ID" value="MQM01752.1"/>
    <property type="molecule type" value="Genomic_DNA"/>
</dbReference>
<proteinExistence type="predicted"/>
<dbReference type="PANTHER" id="PTHR36795:SF2">
    <property type="entry name" value="OS01G0938400 PROTEIN"/>
    <property type="match status" value="1"/>
</dbReference>